<evidence type="ECO:0000313" key="3">
    <source>
        <dbReference type="EMBL" id="SDM05357.1"/>
    </source>
</evidence>
<reference evidence="3 4" key="1">
    <citation type="submission" date="2016-10" db="EMBL/GenBank/DDBJ databases">
        <authorList>
            <person name="de Groot N.N."/>
        </authorList>
    </citation>
    <scope>NUCLEOTIDE SEQUENCE [LARGE SCALE GENOMIC DNA]</scope>
    <source>
        <strain evidence="3 4">DSM 16077</strain>
    </source>
</reference>
<evidence type="ECO:0000259" key="2">
    <source>
        <dbReference type="Pfam" id="PF05065"/>
    </source>
</evidence>
<dbReference type="Gene3D" id="3.30.2400.10">
    <property type="entry name" value="Major capsid protein gp5"/>
    <property type="match status" value="1"/>
</dbReference>
<dbReference type="EMBL" id="FNHG01000004">
    <property type="protein sequence ID" value="SDM05357.1"/>
    <property type="molecule type" value="Genomic_DNA"/>
</dbReference>
<dbReference type="OrthoDB" id="9786516at2"/>
<protein>
    <submittedName>
        <fullName evidence="3">Phage major capsid protein, HK97 family</fullName>
    </submittedName>
</protein>
<dbReference type="STRING" id="144026.SAMN04488568_104141"/>
<evidence type="ECO:0000256" key="1">
    <source>
        <dbReference type="ARBA" id="ARBA00004328"/>
    </source>
</evidence>
<gene>
    <name evidence="3" type="ORF">SAMN04488568_104141</name>
</gene>
<dbReference type="RefSeq" id="WP_091767939.1">
    <property type="nucleotide sequence ID" value="NZ_FNHG01000004.1"/>
</dbReference>
<dbReference type="AlphaFoldDB" id="A0A1G9Q4C9"/>
<evidence type="ECO:0000313" key="4">
    <source>
        <dbReference type="Proteomes" id="UP000199759"/>
    </source>
</evidence>
<dbReference type="SUPFAM" id="SSF56563">
    <property type="entry name" value="Major capsid protein gp5"/>
    <property type="match status" value="1"/>
</dbReference>
<accession>A0A1G9Q4C9</accession>
<dbReference type="InterPro" id="IPR024455">
    <property type="entry name" value="Phage_capsid"/>
</dbReference>
<proteinExistence type="predicted"/>
<organism evidence="3 4">
    <name type="scientific">Maricaulis salignorans</name>
    <dbReference type="NCBI Taxonomy" id="144026"/>
    <lineage>
        <taxon>Bacteria</taxon>
        <taxon>Pseudomonadati</taxon>
        <taxon>Pseudomonadota</taxon>
        <taxon>Alphaproteobacteria</taxon>
        <taxon>Maricaulales</taxon>
        <taxon>Maricaulaceae</taxon>
        <taxon>Maricaulis</taxon>
    </lineage>
</organism>
<dbReference type="Pfam" id="PF05065">
    <property type="entry name" value="Phage_capsid"/>
    <property type="match status" value="1"/>
</dbReference>
<dbReference type="Gene3D" id="3.30.2320.10">
    <property type="entry name" value="hypothetical protein PF0899 domain"/>
    <property type="match status" value="1"/>
</dbReference>
<dbReference type="NCBIfam" id="TIGR01554">
    <property type="entry name" value="major_cap_HK97"/>
    <property type="match status" value="1"/>
</dbReference>
<comment type="subcellular location">
    <subcellularLocation>
        <location evidence="1">Virion</location>
    </subcellularLocation>
</comment>
<keyword evidence="4" id="KW-1185">Reference proteome</keyword>
<dbReference type="Proteomes" id="UP000199759">
    <property type="component" value="Unassembled WGS sequence"/>
</dbReference>
<dbReference type="InterPro" id="IPR054612">
    <property type="entry name" value="Phage_capsid-like_C"/>
</dbReference>
<name>A0A1G9Q4C9_9PROT</name>
<sequence>MTKETKMSPVTGETRAALGEVLAAFEAFKQANDQRLGEIEAKASADILLDEKVARIDAALTDQKSALDRLLLGEARPGLSGTNGSAESAAWSRYMRRGDLAGLAEAKSLSAGSNSDGGYVVPAETEARIDRLLIEASPIRAIASVRQTSAPVFRKPVSRGGAASGWVTETAARPETGAPSLDLLDFPCTELYAMPAATQQLLDDAMVDVDQWLAEEVRDVFAVQESAAFVSGDGSDKPKGFLSYTKALDGTESWGEIGYVPTGTDGAFDAGDPADALIDLIYAPKTGYRAAGRFVMNRRTVSAVRRFKDADGNYLWQPSLSEGGSSTLLGYPVTEAEDMPDIGSDSFSIAFGDFAKGYLVLDRQGVEVLRDPYSAKPYVLFYTTKRVGGGVQDFAAIKLLKFGVS</sequence>
<feature type="domain" description="Phage capsid-like C-terminal" evidence="2">
    <location>
        <begin position="117"/>
        <end position="402"/>
    </location>
</feature>